<organism evidence="1 2">
    <name type="scientific">Solanum verrucosum</name>
    <dbReference type="NCBI Taxonomy" id="315347"/>
    <lineage>
        <taxon>Eukaryota</taxon>
        <taxon>Viridiplantae</taxon>
        <taxon>Streptophyta</taxon>
        <taxon>Embryophyta</taxon>
        <taxon>Tracheophyta</taxon>
        <taxon>Spermatophyta</taxon>
        <taxon>Magnoliopsida</taxon>
        <taxon>eudicotyledons</taxon>
        <taxon>Gunneridae</taxon>
        <taxon>Pentapetalae</taxon>
        <taxon>asterids</taxon>
        <taxon>lamiids</taxon>
        <taxon>Solanales</taxon>
        <taxon>Solanaceae</taxon>
        <taxon>Solanoideae</taxon>
        <taxon>Solaneae</taxon>
        <taxon>Solanum</taxon>
    </lineage>
</organism>
<reference evidence="1" key="1">
    <citation type="submission" date="2023-08" db="EMBL/GenBank/DDBJ databases">
        <title>A de novo genome assembly of Solanum verrucosum Schlechtendal, a Mexican diploid species geographically isolated from the other diploid A-genome species in potato relatives.</title>
        <authorList>
            <person name="Hosaka K."/>
        </authorList>
    </citation>
    <scope>NUCLEOTIDE SEQUENCE</scope>
    <source>
        <tissue evidence="1">Young leaves</tissue>
    </source>
</reference>
<accession>A0AAF0R879</accession>
<dbReference type="Proteomes" id="UP001234989">
    <property type="component" value="Chromosome 6"/>
</dbReference>
<name>A0AAF0R879_SOLVR</name>
<sequence>MRTHQVFNLPCNPIMSGRRKFCRPYGSETLKAQYDELELDDFLTFLEELVDILAKDVWRLCSRSFIVDKFYWRHRQVEESTWEIELDI</sequence>
<gene>
    <name evidence="1" type="ORF">MTR67_026936</name>
</gene>
<proteinExistence type="predicted"/>
<dbReference type="EMBL" id="CP133617">
    <property type="protein sequence ID" value="WMV33551.1"/>
    <property type="molecule type" value="Genomic_DNA"/>
</dbReference>
<evidence type="ECO:0000313" key="1">
    <source>
        <dbReference type="EMBL" id="WMV33551.1"/>
    </source>
</evidence>
<keyword evidence="2" id="KW-1185">Reference proteome</keyword>
<dbReference type="AlphaFoldDB" id="A0AAF0R879"/>
<protein>
    <submittedName>
        <fullName evidence="1">Uncharacterized protein</fullName>
    </submittedName>
</protein>
<evidence type="ECO:0000313" key="2">
    <source>
        <dbReference type="Proteomes" id="UP001234989"/>
    </source>
</evidence>